<dbReference type="EMBL" id="JAPQKS010000005">
    <property type="protein sequence ID" value="KAJ5225889.1"/>
    <property type="molecule type" value="Genomic_DNA"/>
</dbReference>
<reference evidence="2" key="1">
    <citation type="submission" date="2022-11" db="EMBL/GenBank/DDBJ databases">
        <authorList>
            <person name="Petersen C."/>
        </authorList>
    </citation>
    <scope>NUCLEOTIDE SEQUENCE</scope>
    <source>
        <strain evidence="2">IBT 19713</strain>
    </source>
</reference>
<gene>
    <name evidence="2" type="ORF">N7468_007114</name>
</gene>
<evidence type="ECO:0000256" key="1">
    <source>
        <dbReference type="SAM" id="MobiDB-lite"/>
    </source>
</evidence>
<evidence type="ECO:0000313" key="2">
    <source>
        <dbReference type="EMBL" id="KAJ5225889.1"/>
    </source>
</evidence>
<dbReference type="AlphaFoldDB" id="A0A9W9TKG2"/>
<dbReference type="RefSeq" id="XP_058329300.1">
    <property type="nucleotide sequence ID" value="XM_058476410.1"/>
</dbReference>
<dbReference type="Proteomes" id="UP001150941">
    <property type="component" value="Unassembled WGS sequence"/>
</dbReference>
<protein>
    <submittedName>
        <fullName evidence="2">Uncharacterized protein</fullName>
    </submittedName>
</protein>
<evidence type="ECO:0000313" key="3">
    <source>
        <dbReference type="Proteomes" id="UP001150941"/>
    </source>
</evidence>
<proteinExistence type="predicted"/>
<dbReference type="GeneID" id="83203713"/>
<sequence>MAVAFSTPLRAIPNPGSDFTRPPDLESPTNFSPINQRPAKRASHQAPPLQMGGSTQENRPGKASNTLKSLLEDAEKHAKLRQDILISFAATVDRFVASQKSPESRAFAHSFSKSFIQYISTKHFATTSDHVPIQASNNPIRNDSATTNSAKSVLWAGIVKTPKTQGL</sequence>
<accession>A0A9W9TKG2</accession>
<dbReference type="OrthoDB" id="10485133at2759"/>
<comment type="caution">
    <text evidence="2">The sequence shown here is derived from an EMBL/GenBank/DDBJ whole genome shotgun (WGS) entry which is preliminary data.</text>
</comment>
<feature type="compositionally biased region" description="Polar residues" evidence="1">
    <location>
        <begin position="52"/>
        <end position="68"/>
    </location>
</feature>
<keyword evidence="3" id="KW-1185">Reference proteome</keyword>
<reference evidence="2" key="2">
    <citation type="journal article" date="2023" name="IMA Fungus">
        <title>Comparative genomic study of the Penicillium genus elucidates a diverse pangenome and 15 lateral gene transfer events.</title>
        <authorList>
            <person name="Petersen C."/>
            <person name="Sorensen T."/>
            <person name="Nielsen M.R."/>
            <person name="Sondergaard T.E."/>
            <person name="Sorensen J.L."/>
            <person name="Fitzpatrick D.A."/>
            <person name="Frisvad J.C."/>
            <person name="Nielsen K.L."/>
        </authorList>
    </citation>
    <scope>NUCLEOTIDE SEQUENCE</scope>
    <source>
        <strain evidence="2">IBT 19713</strain>
    </source>
</reference>
<organism evidence="2 3">
    <name type="scientific">Penicillium chermesinum</name>
    <dbReference type="NCBI Taxonomy" id="63820"/>
    <lineage>
        <taxon>Eukaryota</taxon>
        <taxon>Fungi</taxon>
        <taxon>Dikarya</taxon>
        <taxon>Ascomycota</taxon>
        <taxon>Pezizomycotina</taxon>
        <taxon>Eurotiomycetes</taxon>
        <taxon>Eurotiomycetidae</taxon>
        <taxon>Eurotiales</taxon>
        <taxon>Aspergillaceae</taxon>
        <taxon>Penicillium</taxon>
    </lineage>
</organism>
<name>A0A9W9TKG2_9EURO</name>
<feature type="region of interest" description="Disordered" evidence="1">
    <location>
        <begin position="1"/>
        <end position="68"/>
    </location>
</feature>